<reference evidence="2 3" key="1">
    <citation type="journal article" date="2019" name="Front. Microbiol.">
        <title>Genomes of Neutrophilic Sulfur-Oxidizing Chemolithoautotrophs Representing 9 Proteobacterial Species From 8 Genera.</title>
        <authorList>
            <person name="Watanabe T."/>
            <person name="Kojima H."/>
            <person name="Umezawa K."/>
            <person name="Hori C."/>
            <person name="Takasuka T.E."/>
            <person name="Kato Y."/>
            <person name="Fukui M."/>
        </authorList>
    </citation>
    <scope>NUCLEOTIDE SEQUENCE [LARGE SCALE GENOMIC DNA]</scope>
    <source>
        <strain evidence="2 3">TTN</strain>
    </source>
</reference>
<evidence type="ECO:0000313" key="3">
    <source>
        <dbReference type="Proteomes" id="UP000286806"/>
    </source>
</evidence>
<dbReference type="Proteomes" id="UP000286806">
    <property type="component" value="Unassembled WGS sequence"/>
</dbReference>
<gene>
    <name evidence="2" type="ORF">SFMTTN_1517</name>
</gene>
<dbReference type="AlphaFoldDB" id="A0A401JDR4"/>
<comment type="similarity">
    <text evidence="1">Belongs to the phD/YefM antitoxin family.</text>
</comment>
<dbReference type="InterPro" id="IPR036165">
    <property type="entry name" value="YefM-like_sf"/>
</dbReference>
<dbReference type="OrthoDB" id="72009at2"/>
<comment type="caution">
    <text evidence="2">The sequence shown here is derived from an EMBL/GenBank/DDBJ whole genome shotgun (WGS) entry which is preliminary data.</text>
</comment>
<dbReference type="RefSeq" id="WP_124704512.1">
    <property type="nucleotide sequence ID" value="NZ_BGOW01000014.1"/>
</dbReference>
<evidence type="ECO:0000256" key="1">
    <source>
        <dbReference type="ARBA" id="ARBA00009981"/>
    </source>
</evidence>
<accession>A0A401JDR4</accession>
<organism evidence="2 3">
    <name type="scientific">Sulfuriferula multivorans</name>
    <dbReference type="NCBI Taxonomy" id="1559896"/>
    <lineage>
        <taxon>Bacteria</taxon>
        <taxon>Pseudomonadati</taxon>
        <taxon>Pseudomonadota</taxon>
        <taxon>Betaproteobacteria</taxon>
        <taxon>Nitrosomonadales</taxon>
        <taxon>Sulfuricellaceae</taxon>
        <taxon>Sulfuriferula</taxon>
    </lineage>
</organism>
<proteinExistence type="inferred from homology"/>
<name>A0A401JDR4_9PROT</name>
<sequence>MNIVPAQEIKRRGIAAVDEALAQGPVHIIKNNRPQYVVLTEERYSELIESQEEAALARIKASLEDAKAGRVTRHDSVEALMQHLDSEPAT</sequence>
<protein>
    <submittedName>
        <fullName evidence="2">HigA protein</fullName>
    </submittedName>
</protein>
<dbReference type="SUPFAM" id="SSF143120">
    <property type="entry name" value="YefM-like"/>
    <property type="match status" value="1"/>
</dbReference>
<keyword evidence="3" id="KW-1185">Reference proteome</keyword>
<evidence type="ECO:0000313" key="2">
    <source>
        <dbReference type="EMBL" id="GBL45706.1"/>
    </source>
</evidence>
<dbReference type="EMBL" id="BGOW01000014">
    <property type="protein sequence ID" value="GBL45706.1"/>
    <property type="molecule type" value="Genomic_DNA"/>
</dbReference>